<dbReference type="InterPro" id="IPR001173">
    <property type="entry name" value="Glyco_trans_2-like"/>
</dbReference>
<feature type="domain" description="Glycosyltransferase 2-like" evidence="2">
    <location>
        <begin position="14"/>
        <end position="98"/>
    </location>
</feature>
<name>A0A494X9P5_9BACL</name>
<dbReference type="SUPFAM" id="SSF53448">
    <property type="entry name" value="Nucleotide-diphospho-sugar transferases"/>
    <property type="match status" value="1"/>
</dbReference>
<dbReference type="Gene3D" id="1.25.40.10">
    <property type="entry name" value="Tetratricopeptide repeat domain"/>
    <property type="match status" value="2"/>
</dbReference>
<evidence type="ECO:0000313" key="3">
    <source>
        <dbReference type="EMBL" id="RKP47248.1"/>
    </source>
</evidence>
<dbReference type="Gene3D" id="3.90.550.10">
    <property type="entry name" value="Spore Coat Polysaccharide Biosynthesis Protein SpsA, Chain A"/>
    <property type="match status" value="1"/>
</dbReference>
<keyword evidence="1" id="KW-0802">TPR repeat</keyword>
<proteinExistence type="predicted"/>
<dbReference type="GO" id="GO:0016740">
    <property type="term" value="F:transferase activity"/>
    <property type="evidence" value="ECO:0007669"/>
    <property type="project" value="UniProtKB-KW"/>
</dbReference>
<dbReference type="InterPro" id="IPR011990">
    <property type="entry name" value="TPR-like_helical_dom_sf"/>
</dbReference>
<dbReference type="EMBL" id="RBZM01000011">
    <property type="protein sequence ID" value="RKP47248.1"/>
    <property type="molecule type" value="Genomic_DNA"/>
</dbReference>
<dbReference type="PANTHER" id="PTHR43630">
    <property type="entry name" value="POLY-BETA-1,6-N-ACETYL-D-GLUCOSAMINE SYNTHASE"/>
    <property type="match status" value="1"/>
</dbReference>
<dbReference type="InterPro" id="IPR019734">
    <property type="entry name" value="TPR_rpt"/>
</dbReference>
<feature type="repeat" description="TPR" evidence="1">
    <location>
        <begin position="208"/>
        <end position="241"/>
    </location>
</feature>
<gene>
    <name evidence="3" type="ORF">D7Z26_23360</name>
</gene>
<keyword evidence="3" id="KW-0808">Transferase</keyword>
<dbReference type="Pfam" id="PF00535">
    <property type="entry name" value="Glycos_transf_2"/>
    <property type="match status" value="1"/>
</dbReference>
<dbReference type="PANTHER" id="PTHR43630:SF2">
    <property type="entry name" value="GLYCOSYLTRANSFERASE"/>
    <property type="match status" value="1"/>
</dbReference>
<sequence>MIWHQEGYMDKLLSLCMIVKNEERVLSRCLDSVRDFVDEIIIIDTGSTDRTKEIAAQYTNHIFDFEWVKDFAAARNEAIRRATSKWILVLDADEYIERSDGVALRPFLSSLNTRKKFALSVPVLSLTGESGNVLEAEVARIFPANKGIYFHRPIHEQLTCDSGKLPLYKYDLRIYHSGYTPEVLQEKNKSKRNLEIFEKLKESGKMKQYDYYTLGNEYKVIKEYQKAIECYEKAFSNLNPELSYYKRCLIGLIDCYIALNMLQEAYNHIEKHLSRWSRYPEYHTIKALVLNELGFYDKGRIESEKAIRIAENGSNGDEEYWLISPDYGGVFPYQNLVEYYYRKQDIHQSVFYLSKILNERPNHFYTLYRLVTLLSQSESTQSIVSLMNKLYPKQTNQDLFLLLCASLKLADHGLSEHYLSAMVSAGHDIGTHSHLRYAILKRDRSLFDQYRVNSPDIVHVDHVMPELLAALLWNDTEYLPANTEVQAVQFLHSFINTSIQGDKSIITPSAAQEILLYDLLVELYRYQIYEVYDILMKRISSANLINMLANYYYDHHHLELATDYYSILLQEGKLNAQGYENLAHFHFNQGEAEEGIGFLQAAIELESGKVQYYSTLSAKCTDEGTTETYWKQGFEYFPQYRQLISRITSE</sequence>
<evidence type="ECO:0000259" key="2">
    <source>
        <dbReference type="Pfam" id="PF00535"/>
    </source>
</evidence>
<dbReference type="CDD" id="cd02511">
    <property type="entry name" value="Beta4Glucosyltransferase"/>
    <property type="match status" value="1"/>
</dbReference>
<dbReference type="SUPFAM" id="SSF48452">
    <property type="entry name" value="TPR-like"/>
    <property type="match status" value="2"/>
</dbReference>
<evidence type="ECO:0000256" key="1">
    <source>
        <dbReference type="PROSITE-ProRule" id="PRU00339"/>
    </source>
</evidence>
<dbReference type="InterPro" id="IPR029044">
    <property type="entry name" value="Nucleotide-diphossugar_trans"/>
</dbReference>
<evidence type="ECO:0000313" key="4">
    <source>
        <dbReference type="Proteomes" id="UP000282076"/>
    </source>
</evidence>
<dbReference type="SMART" id="SM00028">
    <property type="entry name" value="TPR"/>
    <property type="match status" value="5"/>
</dbReference>
<protein>
    <submittedName>
        <fullName evidence="3">Glycosyltransferase</fullName>
    </submittedName>
</protein>
<dbReference type="Proteomes" id="UP000282076">
    <property type="component" value="Unassembled WGS sequence"/>
</dbReference>
<dbReference type="Pfam" id="PF13181">
    <property type="entry name" value="TPR_8"/>
    <property type="match status" value="1"/>
</dbReference>
<keyword evidence="4" id="KW-1185">Reference proteome</keyword>
<dbReference type="PROSITE" id="PS50005">
    <property type="entry name" value="TPR"/>
    <property type="match status" value="1"/>
</dbReference>
<dbReference type="AlphaFoldDB" id="A0A494X9P5"/>
<accession>A0A494X9P5</accession>
<comment type="caution">
    <text evidence="3">The sequence shown here is derived from an EMBL/GenBank/DDBJ whole genome shotgun (WGS) entry which is preliminary data.</text>
</comment>
<organism evidence="3 4">
    <name type="scientific">Cohnella endophytica</name>
    <dbReference type="NCBI Taxonomy" id="2419778"/>
    <lineage>
        <taxon>Bacteria</taxon>
        <taxon>Bacillati</taxon>
        <taxon>Bacillota</taxon>
        <taxon>Bacilli</taxon>
        <taxon>Bacillales</taxon>
        <taxon>Paenibacillaceae</taxon>
        <taxon>Cohnella</taxon>
    </lineage>
</organism>
<reference evidence="3 4" key="1">
    <citation type="submission" date="2018-10" db="EMBL/GenBank/DDBJ databases">
        <title>Cohnella sp. M2MS4P-1, whole genome shotgun sequence.</title>
        <authorList>
            <person name="Tuo L."/>
        </authorList>
    </citation>
    <scope>NUCLEOTIDE SEQUENCE [LARGE SCALE GENOMIC DNA]</scope>
    <source>
        <strain evidence="3 4">M2MS4P-1</strain>
    </source>
</reference>